<dbReference type="OrthoDB" id="10263554at2759"/>
<evidence type="ECO:0000313" key="3">
    <source>
        <dbReference type="WBParaSite" id="ASIM_0000882201-mRNA-1"/>
    </source>
</evidence>
<name>A0A0M3JMD7_ANISI</name>
<proteinExistence type="predicted"/>
<dbReference type="Proteomes" id="UP000267096">
    <property type="component" value="Unassembled WGS sequence"/>
</dbReference>
<reference evidence="3" key="1">
    <citation type="submission" date="2017-02" db="UniProtKB">
        <authorList>
            <consortium name="WormBaseParasite"/>
        </authorList>
    </citation>
    <scope>IDENTIFICATION</scope>
</reference>
<reference evidence="1 2" key="2">
    <citation type="submission" date="2018-11" db="EMBL/GenBank/DDBJ databases">
        <authorList>
            <consortium name="Pathogen Informatics"/>
        </authorList>
    </citation>
    <scope>NUCLEOTIDE SEQUENCE [LARGE SCALE GENOMIC DNA]</scope>
</reference>
<evidence type="ECO:0000313" key="1">
    <source>
        <dbReference type="EMBL" id="VDK32868.1"/>
    </source>
</evidence>
<accession>A0A0M3JMD7</accession>
<gene>
    <name evidence="1" type="ORF">ASIM_LOCUS8566</name>
</gene>
<organism evidence="3">
    <name type="scientific">Anisakis simplex</name>
    <name type="common">Herring worm</name>
    <dbReference type="NCBI Taxonomy" id="6269"/>
    <lineage>
        <taxon>Eukaryota</taxon>
        <taxon>Metazoa</taxon>
        <taxon>Ecdysozoa</taxon>
        <taxon>Nematoda</taxon>
        <taxon>Chromadorea</taxon>
        <taxon>Rhabditida</taxon>
        <taxon>Spirurina</taxon>
        <taxon>Ascaridomorpha</taxon>
        <taxon>Ascaridoidea</taxon>
        <taxon>Anisakidae</taxon>
        <taxon>Anisakis</taxon>
        <taxon>Anisakis simplex complex</taxon>
    </lineage>
</organism>
<dbReference type="WBParaSite" id="ASIM_0000882201-mRNA-1">
    <property type="protein sequence ID" value="ASIM_0000882201-mRNA-1"/>
    <property type="gene ID" value="ASIM_0000882201"/>
</dbReference>
<sequence>MSATSGDVSHIPSMDMLNATSRLQLEAAEVRNNKPNWNSYLR</sequence>
<evidence type="ECO:0000313" key="2">
    <source>
        <dbReference type="Proteomes" id="UP000267096"/>
    </source>
</evidence>
<keyword evidence="2" id="KW-1185">Reference proteome</keyword>
<dbReference type="AlphaFoldDB" id="A0A0M3JMD7"/>
<dbReference type="EMBL" id="UYRR01023663">
    <property type="protein sequence ID" value="VDK32868.1"/>
    <property type="molecule type" value="Genomic_DNA"/>
</dbReference>
<protein>
    <submittedName>
        <fullName evidence="3">NS1</fullName>
    </submittedName>
</protein>